<dbReference type="CDD" id="cd00448">
    <property type="entry name" value="YjgF_YER057c_UK114_family"/>
    <property type="match status" value="1"/>
</dbReference>
<evidence type="ECO:0000313" key="3">
    <source>
        <dbReference type="Proteomes" id="UP001159042"/>
    </source>
</evidence>
<dbReference type="Pfam" id="PF01042">
    <property type="entry name" value="Ribonuc_L-PSP"/>
    <property type="match status" value="1"/>
</dbReference>
<dbReference type="InterPro" id="IPR006175">
    <property type="entry name" value="YjgF/YER057c/UK114"/>
</dbReference>
<comment type="caution">
    <text evidence="2">The sequence shown here is derived from an EMBL/GenBank/DDBJ whole genome shotgun (WGS) entry which is preliminary data.</text>
</comment>
<proteinExistence type="inferred from homology"/>
<dbReference type="EMBL" id="JANEYG010000007">
    <property type="protein sequence ID" value="KAJ8922105.1"/>
    <property type="molecule type" value="Genomic_DNA"/>
</dbReference>
<dbReference type="NCBIfam" id="TIGR00004">
    <property type="entry name" value="Rid family detoxifying hydrolase"/>
    <property type="match status" value="1"/>
</dbReference>
<dbReference type="PANTHER" id="PTHR11803">
    <property type="entry name" value="2-IMINOBUTANOATE/2-IMINOPROPANOATE DEAMINASE RIDA"/>
    <property type="match status" value="1"/>
</dbReference>
<dbReference type="FunFam" id="3.30.1330.40:FF:000001">
    <property type="entry name" value="L-PSP family endoribonuclease"/>
    <property type="match status" value="1"/>
</dbReference>
<dbReference type="PANTHER" id="PTHR11803:SF39">
    <property type="entry name" value="2-IMINOBUTANOATE_2-IMINOPROPANOATE DEAMINASE"/>
    <property type="match status" value="1"/>
</dbReference>
<dbReference type="InterPro" id="IPR006056">
    <property type="entry name" value="RidA"/>
</dbReference>
<dbReference type="GO" id="GO:0005829">
    <property type="term" value="C:cytosol"/>
    <property type="evidence" value="ECO:0007669"/>
    <property type="project" value="TreeGrafter"/>
</dbReference>
<dbReference type="AlphaFoldDB" id="A0AAV8W647"/>
<accession>A0AAV8W647</accession>
<dbReference type="PROSITE" id="PS01094">
    <property type="entry name" value="UPF0076"/>
    <property type="match status" value="1"/>
</dbReference>
<organism evidence="2 3">
    <name type="scientific">Exocentrus adspersus</name>
    <dbReference type="NCBI Taxonomy" id="1586481"/>
    <lineage>
        <taxon>Eukaryota</taxon>
        <taxon>Metazoa</taxon>
        <taxon>Ecdysozoa</taxon>
        <taxon>Arthropoda</taxon>
        <taxon>Hexapoda</taxon>
        <taxon>Insecta</taxon>
        <taxon>Pterygota</taxon>
        <taxon>Neoptera</taxon>
        <taxon>Endopterygota</taxon>
        <taxon>Coleoptera</taxon>
        <taxon>Polyphaga</taxon>
        <taxon>Cucujiformia</taxon>
        <taxon>Chrysomeloidea</taxon>
        <taxon>Cerambycidae</taxon>
        <taxon>Lamiinae</taxon>
        <taxon>Acanthocinini</taxon>
        <taxon>Exocentrus</taxon>
    </lineage>
</organism>
<dbReference type="InterPro" id="IPR035959">
    <property type="entry name" value="RutC-like_sf"/>
</dbReference>
<reference evidence="2 3" key="1">
    <citation type="journal article" date="2023" name="Insect Mol. Biol.">
        <title>Genome sequencing provides insights into the evolution of gene families encoding plant cell wall-degrading enzymes in longhorned beetles.</title>
        <authorList>
            <person name="Shin N.R."/>
            <person name="Okamura Y."/>
            <person name="Kirsch R."/>
            <person name="Pauchet Y."/>
        </authorList>
    </citation>
    <scope>NUCLEOTIDE SEQUENCE [LARGE SCALE GENOMIC DNA]</scope>
    <source>
        <strain evidence="2">EAD_L_NR</strain>
    </source>
</reference>
<dbReference type="Proteomes" id="UP001159042">
    <property type="component" value="Unassembled WGS sequence"/>
</dbReference>
<dbReference type="SUPFAM" id="SSF55298">
    <property type="entry name" value="YjgF-like"/>
    <property type="match status" value="1"/>
</dbReference>
<dbReference type="Gene3D" id="3.30.1330.40">
    <property type="entry name" value="RutC-like"/>
    <property type="match status" value="1"/>
</dbReference>
<comment type="similarity">
    <text evidence="1">Belongs to the RutC family.</text>
</comment>
<dbReference type="GO" id="GO:0019239">
    <property type="term" value="F:deaminase activity"/>
    <property type="evidence" value="ECO:0007669"/>
    <property type="project" value="TreeGrafter"/>
</dbReference>
<evidence type="ECO:0000256" key="1">
    <source>
        <dbReference type="ARBA" id="ARBA00010552"/>
    </source>
</evidence>
<dbReference type="InterPro" id="IPR019897">
    <property type="entry name" value="RidA_CS"/>
</dbReference>
<keyword evidence="3" id="KW-1185">Reference proteome</keyword>
<protein>
    <submittedName>
        <fullName evidence="2">Uncharacterized protein</fullName>
    </submittedName>
</protein>
<dbReference type="GO" id="GO:0005739">
    <property type="term" value="C:mitochondrion"/>
    <property type="evidence" value="ECO:0007669"/>
    <property type="project" value="TreeGrafter"/>
</dbReference>
<gene>
    <name evidence="2" type="ORF">NQ315_004037</name>
</gene>
<name>A0AAV8W647_9CUCU</name>
<evidence type="ECO:0000313" key="2">
    <source>
        <dbReference type="EMBL" id="KAJ8922105.1"/>
    </source>
</evidence>
<sequence length="139" mass="15202">MSGLNRTIVSTSSAPQPVAPYNQGVILDSTMYVSGVLGLDKDTMKIVEGDVTTETRQALRNLGYILQAGNSSYDKVVKSTIFLSDMNDFAAVNDVYREFFVKDFPARSAFQVAKLPLNARIEIEVIAATGQFLILLCSK</sequence>